<dbReference type="NCBIfam" id="NF047593">
    <property type="entry name" value="IS66_ISAeme5_TnpA"/>
    <property type="match status" value="1"/>
</dbReference>
<evidence type="ECO:0008006" key="3">
    <source>
        <dbReference type="Google" id="ProtNLM"/>
    </source>
</evidence>
<proteinExistence type="predicted"/>
<gene>
    <name evidence="1" type="ORF">EGC77_21565</name>
</gene>
<evidence type="ECO:0000313" key="1">
    <source>
        <dbReference type="EMBL" id="RPA22536.1"/>
    </source>
</evidence>
<dbReference type="RefSeq" id="WP_165870849.1">
    <property type="nucleotide sequence ID" value="NZ_JAKIKZ010000122.1"/>
</dbReference>
<feature type="non-terminal residue" evidence="1">
    <location>
        <position position="1"/>
    </location>
</feature>
<organism evidence="1 2">
    <name type="scientific">Shewanella psychromarinicola</name>
    <dbReference type="NCBI Taxonomy" id="2487742"/>
    <lineage>
        <taxon>Bacteria</taxon>
        <taxon>Pseudomonadati</taxon>
        <taxon>Pseudomonadota</taxon>
        <taxon>Gammaproteobacteria</taxon>
        <taxon>Alteromonadales</taxon>
        <taxon>Shewanellaceae</taxon>
        <taxon>Shewanella</taxon>
    </lineage>
</organism>
<comment type="caution">
    <text evidence="1">The sequence shown here is derived from an EMBL/GenBank/DDBJ whole genome shotgun (WGS) entry which is preliminary data.</text>
</comment>
<sequence length="101" mass="11621">IMSKNDKIQYWQRIFQQQTESKLTKAEFCKTNDLTLSTFYAWTKKLNPHSSSTKQKVVPLIFPEIKPDQPLTLALPNGYLFSFPASLAPSKLQQFLRVLSA</sequence>
<protein>
    <recommendedName>
        <fullName evidence="3">IS66 family insertion sequence element accessory protein TnpB</fullName>
    </recommendedName>
</protein>
<reference evidence="2" key="1">
    <citation type="submission" date="2018-11" db="EMBL/GenBank/DDBJ databases">
        <title>Shewanella sp. R106.</title>
        <authorList>
            <person name="Hwang Y.J."/>
            <person name="Hwang C.Y."/>
        </authorList>
    </citation>
    <scope>NUCLEOTIDE SEQUENCE [LARGE SCALE GENOMIC DNA]</scope>
    <source>
        <strain evidence="2">R106</strain>
    </source>
</reference>
<name>A0A3N4DA79_9GAMM</name>
<dbReference type="Proteomes" id="UP000278855">
    <property type="component" value="Unassembled WGS sequence"/>
</dbReference>
<dbReference type="EMBL" id="RKKB01000035">
    <property type="protein sequence ID" value="RPA22536.1"/>
    <property type="molecule type" value="Genomic_DNA"/>
</dbReference>
<dbReference type="AlphaFoldDB" id="A0A3N4DA79"/>
<accession>A0A3N4DA79</accession>
<evidence type="ECO:0000313" key="2">
    <source>
        <dbReference type="Proteomes" id="UP000278855"/>
    </source>
</evidence>